<organism evidence="5 6">
    <name type="scientific">Prevotella herbatica</name>
    <dbReference type="NCBI Taxonomy" id="2801997"/>
    <lineage>
        <taxon>Bacteria</taxon>
        <taxon>Pseudomonadati</taxon>
        <taxon>Bacteroidota</taxon>
        <taxon>Bacteroidia</taxon>
        <taxon>Bacteroidales</taxon>
        <taxon>Prevotellaceae</taxon>
        <taxon>Prevotella</taxon>
    </lineage>
</organism>
<protein>
    <submittedName>
        <fullName evidence="5">Sensor histidine kinase</fullName>
    </submittedName>
</protein>
<keyword evidence="1" id="KW-0802">TPR repeat</keyword>
<keyword evidence="2" id="KW-0472">Membrane</keyword>
<feature type="domain" description="Signal transduction histidine kinase internal region" evidence="4">
    <location>
        <begin position="465"/>
        <end position="539"/>
    </location>
</feature>
<dbReference type="SUPFAM" id="SSF55874">
    <property type="entry name" value="ATPase domain of HSP90 chaperone/DNA topoisomerase II/histidine kinase"/>
    <property type="match status" value="1"/>
</dbReference>
<name>A0ABN6EGM4_9BACT</name>
<dbReference type="PROSITE" id="PS50005">
    <property type="entry name" value="TPR"/>
    <property type="match status" value="1"/>
</dbReference>
<dbReference type="Gene3D" id="3.30.565.10">
    <property type="entry name" value="Histidine kinase-like ATPase, C-terminal domain"/>
    <property type="match status" value="1"/>
</dbReference>
<keyword evidence="5" id="KW-0418">Kinase</keyword>
<proteinExistence type="predicted"/>
<keyword evidence="6" id="KW-1185">Reference proteome</keyword>
<dbReference type="InterPro" id="IPR003594">
    <property type="entry name" value="HATPase_dom"/>
</dbReference>
<dbReference type="Pfam" id="PF06580">
    <property type="entry name" value="His_kinase"/>
    <property type="match status" value="1"/>
</dbReference>
<keyword evidence="2" id="KW-1133">Transmembrane helix</keyword>
<feature type="transmembrane region" description="Helical" evidence="2">
    <location>
        <begin position="423"/>
        <end position="442"/>
    </location>
</feature>
<gene>
    <name evidence="5" type="ORF">prwr041_09050</name>
</gene>
<reference evidence="5 6" key="1">
    <citation type="journal article" date="2022" name="Int. J. Syst. Evol. Microbiol.">
        <title>Prevotella herbatica sp. nov., a plant polysaccharide-decomposing anaerobic bacterium isolated from a methanogenic reactor.</title>
        <authorList>
            <person name="Uek A."/>
            <person name="Tonouchi A."/>
            <person name="Kaku N."/>
            <person name="Ueki K."/>
        </authorList>
    </citation>
    <scope>NUCLEOTIDE SEQUENCE [LARGE SCALE GENOMIC DNA]</scope>
    <source>
        <strain evidence="5 6">WR041</strain>
    </source>
</reference>
<evidence type="ECO:0000259" key="3">
    <source>
        <dbReference type="Pfam" id="PF02518"/>
    </source>
</evidence>
<dbReference type="PANTHER" id="PTHR34220:SF7">
    <property type="entry name" value="SENSOR HISTIDINE KINASE YPDA"/>
    <property type="match status" value="1"/>
</dbReference>
<dbReference type="PANTHER" id="PTHR34220">
    <property type="entry name" value="SENSOR HISTIDINE KINASE YPDA"/>
    <property type="match status" value="1"/>
</dbReference>
<dbReference type="EMBL" id="AP024484">
    <property type="protein sequence ID" value="BCS85012.1"/>
    <property type="molecule type" value="Genomic_DNA"/>
</dbReference>
<dbReference type="SUPFAM" id="SSF48452">
    <property type="entry name" value="TPR-like"/>
    <property type="match status" value="1"/>
</dbReference>
<evidence type="ECO:0000256" key="2">
    <source>
        <dbReference type="SAM" id="Phobius"/>
    </source>
</evidence>
<dbReference type="Proteomes" id="UP001319045">
    <property type="component" value="Chromosome"/>
</dbReference>
<sequence length="666" mass="77037">MTLRNFLPVLALVITICSCNKSESHKHYNIATDSIKAQLDTLLGSEGNKIDSLADLGMRKSKDSTDYYYFTLYHASSMMWKNDTHGMDLLLKKCKRYADATKLSPKLNDLLAKYYVLIGNRAMMNFVYKEAIKNYNLAYSYQDKGTNKLYKTTILTDISDGYLAMPDYAKGASCLRKVLLVSDSLNNIDAKIQATVGLAEIYTGLANYPEADKYFKSAKKLLPYMHGRQRFFYYNTLGNYYFYKGDYKYTLKIFKIINANLNKMTGNDFDRNITWLNLADAYIRNGMIDSAEIYHNKCKDFYLKTNNKTAIYYLETQNIAMLLQRNRLKEVRPLLKNNTDSSVISQQICLRYNYLVDYYTRIGDDHNALICLKRLTHINDSVKSETQKLATAESAFRYQQDSKALRLKLDLSRSQEHYRTSQLLLAVSLFIISLLVLAYWGIYRYNKNRHKRLVIDAKKRILKLRMEELRNRVSPHFIFNVLNYEIYNRKQGNKETDIKRLVNLIRSGLEQSDEICVPLCQELDFIDNYVDLQRYGLSNSFEYNLEIDENVDDDALIPSMIIQTAVENAIKHGLRGLEGDTRLDINIRNIGKIMQILVTDNGRGINAFEAKDDSTGTGMIVIRETLAMLNERNEAKMVYELNENPNGKGCQVKIIIPLEYNYSLDV</sequence>
<feature type="repeat" description="TPR" evidence="1">
    <location>
        <begin position="192"/>
        <end position="225"/>
    </location>
</feature>
<dbReference type="GO" id="GO:0016301">
    <property type="term" value="F:kinase activity"/>
    <property type="evidence" value="ECO:0007669"/>
    <property type="project" value="UniProtKB-KW"/>
</dbReference>
<dbReference type="InterPro" id="IPR036890">
    <property type="entry name" value="HATPase_C_sf"/>
</dbReference>
<dbReference type="PROSITE" id="PS51257">
    <property type="entry name" value="PROKAR_LIPOPROTEIN"/>
    <property type="match status" value="1"/>
</dbReference>
<dbReference type="InterPro" id="IPR010559">
    <property type="entry name" value="Sig_transdc_His_kin_internal"/>
</dbReference>
<evidence type="ECO:0000313" key="5">
    <source>
        <dbReference type="EMBL" id="BCS85012.1"/>
    </source>
</evidence>
<dbReference type="Gene3D" id="1.25.40.10">
    <property type="entry name" value="Tetratricopeptide repeat domain"/>
    <property type="match status" value="2"/>
</dbReference>
<accession>A0ABN6EGM4</accession>
<dbReference type="InterPro" id="IPR050640">
    <property type="entry name" value="Bact_2-comp_sensor_kinase"/>
</dbReference>
<feature type="domain" description="Histidine kinase/HSP90-like ATPase" evidence="3">
    <location>
        <begin position="559"/>
        <end position="659"/>
    </location>
</feature>
<dbReference type="Pfam" id="PF02518">
    <property type="entry name" value="HATPase_c"/>
    <property type="match status" value="1"/>
</dbReference>
<keyword evidence="5" id="KW-0808">Transferase</keyword>
<evidence type="ECO:0000313" key="6">
    <source>
        <dbReference type="Proteomes" id="UP001319045"/>
    </source>
</evidence>
<dbReference type="InterPro" id="IPR011990">
    <property type="entry name" value="TPR-like_helical_dom_sf"/>
</dbReference>
<dbReference type="InterPro" id="IPR019734">
    <property type="entry name" value="TPR_rpt"/>
</dbReference>
<evidence type="ECO:0000259" key="4">
    <source>
        <dbReference type="Pfam" id="PF06580"/>
    </source>
</evidence>
<evidence type="ECO:0000256" key="1">
    <source>
        <dbReference type="PROSITE-ProRule" id="PRU00339"/>
    </source>
</evidence>
<dbReference type="RefSeq" id="WP_207155182.1">
    <property type="nucleotide sequence ID" value="NZ_AP024484.1"/>
</dbReference>
<keyword evidence="2" id="KW-0812">Transmembrane</keyword>